<dbReference type="GO" id="GO:0005634">
    <property type="term" value="C:nucleus"/>
    <property type="evidence" value="ECO:0007669"/>
    <property type="project" value="TreeGrafter"/>
</dbReference>
<evidence type="ECO:0000256" key="2">
    <source>
        <dbReference type="ARBA" id="ARBA00022857"/>
    </source>
</evidence>
<dbReference type="Gene3D" id="3.90.25.10">
    <property type="entry name" value="UDP-galactose 4-epimerase, domain 1"/>
    <property type="match status" value="1"/>
</dbReference>
<dbReference type="EMBL" id="JARQWQ010000007">
    <property type="protein sequence ID" value="KAK2570820.1"/>
    <property type="molecule type" value="Genomic_DNA"/>
</dbReference>
<dbReference type="InterPro" id="IPR008030">
    <property type="entry name" value="NmrA-like"/>
</dbReference>
<reference evidence="5" key="2">
    <citation type="journal article" date="2023" name="Science">
        <title>Genomic signatures of disease resistance in endangered staghorn corals.</title>
        <authorList>
            <person name="Vollmer S.V."/>
            <person name="Selwyn J.D."/>
            <person name="Despard B.A."/>
            <person name="Roesel C.L."/>
        </authorList>
    </citation>
    <scope>NUCLEOTIDE SEQUENCE</scope>
    <source>
        <strain evidence="5">K2</strain>
    </source>
</reference>
<keyword evidence="6" id="KW-1185">Reference proteome</keyword>
<dbReference type="CDD" id="cd05251">
    <property type="entry name" value="NmrA_like_SDR_a"/>
    <property type="match status" value="1"/>
</dbReference>
<organism evidence="5 6">
    <name type="scientific">Acropora cervicornis</name>
    <name type="common">Staghorn coral</name>
    <dbReference type="NCBI Taxonomy" id="6130"/>
    <lineage>
        <taxon>Eukaryota</taxon>
        <taxon>Metazoa</taxon>
        <taxon>Cnidaria</taxon>
        <taxon>Anthozoa</taxon>
        <taxon>Hexacorallia</taxon>
        <taxon>Scleractinia</taxon>
        <taxon>Astrocoeniina</taxon>
        <taxon>Acroporidae</taxon>
        <taxon>Acropora</taxon>
    </lineage>
</organism>
<dbReference type="Pfam" id="PF05368">
    <property type="entry name" value="NmrA"/>
    <property type="match status" value="1"/>
</dbReference>
<evidence type="ECO:0000313" key="6">
    <source>
        <dbReference type="Proteomes" id="UP001249851"/>
    </source>
</evidence>
<evidence type="ECO:0000256" key="1">
    <source>
        <dbReference type="ARBA" id="ARBA00006328"/>
    </source>
</evidence>
<evidence type="ECO:0000313" key="5">
    <source>
        <dbReference type="EMBL" id="KAK2570820.1"/>
    </source>
</evidence>
<dbReference type="Proteomes" id="UP001249851">
    <property type="component" value="Unassembled WGS sequence"/>
</dbReference>
<evidence type="ECO:0000256" key="3">
    <source>
        <dbReference type="ARBA" id="ARBA00040296"/>
    </source>
</evidence>
<dbReference type="AlphaFoldDB" id="A0AAD9R128"/>
<gene>
    <name evidence="5" type="ORF">P5673_004520</name>
</gene>
<dbReference type="SUPFAM" id="SSF51735">
    <property type="entry name" value="NAD(P)-binding Rossmann-fold domains"/>
    <property type="match status" value="1"/>
</dbReference>
<dbReference type="PANTHER" id="PTHR42748">
    <property type="entry name" value="NITROGEN METABOLITE REPRESSION PROTEIN NMRA FAMILY MEMBER"/>
    <property type="match status" value="1"/>
</dbReference>
<reference evidence="5" key="1">
    <citation type="journal article" date="2023" name="G3 (Bethesda)">
        <title>Whole genome assembly and annotation of the endangered Caribbean coral Acropora cervicornis.</title>
        <authorList>
            <person name="Selwyn J.D."/>
            <person name="Vollmer S.V."/>
        </authorList>
    </citation>
    <scope>NUCLEOTIDE SEQUENCE</scope>
    <source>
        <strain evidence="5">K2</strain>
    </source>
</reference>
<dbReference type="PANTHER" id="PTHR42748:SF7">
    <property type="entry name" value="NMRA LIKE REDOX SENSOR 1-RELATED"/>
    <property type="match status" value="1"/>
</dbReference>
<evidence type="ECO:0000259" key="4">
    <source>
        <dbReference type="Pfam" id="PF05368"/>
    </source>
</evidence>
<dbReference type="Gene3D" id="3.40.50.720">
    <property type="entry name" value="NAD(P)-binding Rossmann-like Domain"/>
    <property type="match status" value="1"/>
</dbReference>
<feature type="domain" description="NmrA-like" evidence="4">
    <location>
        <begin position="1"/>
        <end position="271"/>
    </location>
</feature>
<protein>
    <recommendedName>
        <fullName evidence="3">NmrA-like family domain-containing protein 1</fullName>
    </recommendedName>
</protein>
<comment type="similarity">
    <text evidence="1">Belongs to the NmrA-type oxidoreductase family.</text>
</comment>
<comment type="caution">
    <text evidence="5">The sequence shown here is derived from an EMBL/GenBank/DDBJ whole genome shotgun (WGS) entry which is preliminary data.</text>
</comment>
<proteinExistence type="inferred from homology"/>
<sequence>MSKVVTVFGATGGQGGGIVSRLLKAINNDEGDYHIRAITRNPDGPKGIDLKNKGCEVVKCDMDDQASVEEAISGSYAVFLVTNYWEHFSAEKEIDQGKRVIDVSEKLGVKHLVYSGLENVKKSIGLECAHFDSKGKVEEYLHTKKLKERMNFTIVRFSFYYNNFPTFMKPRRVDEDTFIFDIPMEGVQMDAIDVTQGGECVYAILESPDCYRYKTIGLSGDKLTIQGYCDILSANLDPWKFQDSKVTVEQYRSLGFPGAEEIANMFAFYIRGNPDRDTKMSRKLNSEIQSFKIWVKENKEMLRKAFGSLEVQSG</sequence>
<keyword evidence="2" id="KW-0521">NADP</keyword>
<dbReference type="InterPro" id="IPR036291">
    <property type="entry name" value="NAD(P)-bd_dom_sf"/>
</dbReference>
<dbReference type="InterPro" id="IPR051164">
    <property type="entry name" value="NmrA-like_oxidored"/>
</dbReference>
<name>A0AAD9R128_ACRCE</name>
<accession>A0AAD9R128</accession>